<evidence type="ECO:0000313" key="5">
    <source>
        <dbReference type="EMBL" id="KAJ5172264.1"/>
    </source>
</evidence>
<name>A0A9W9IAM0_9EURO</name>
<dbReference type="Pfam" id="PF17107">
    <property type="entry name" value="SesA"/>
    <property type="match status" value="1"/>
</dbReference>
<gene>
    <name evidence="5" type="ORF">N7492_004857</name>
</gene>
<dbReference type="Gene3D" id="1.25.40.20">
    <property type="entry name" value="Ankyrin repeat-containing domain"/>
    <property type="match status" value="2"/>
</dbReference>
<feature type="repeat" description="ANK" evidence="3">
    <location>
        <begin position="490"/>
        <end position="514"/>
    </location>
</feature>
<proteinExistence type="predicted"/>
<reference evidence="5" key="1">
    <citation type="submission" date="2022-11" db="EMBL/GenBank/DDBJ databases">
        <authorList>
            <person name="Petersen C."/>
        </authorList>
    </citation>
    <scope>NUCLEOTIDE SEQUENCE</scope>
    <source>
        <strain evidence="5">IBT 21917</strain>
    </source>
</reference>
<dbReference type="InterPro" id="IPR031352">
    <property type="entry name" value="SesA"/>
</dbReference>
<dbReference type="AlphaFoldDB" id="A0A9W9IAM0"/>
<comment type="caution">
    <text evidence="5">The sequence shown here is derived from an EMBL/GenBank/DDBJ whole genome shotgun (WGS) entry which is preliminary data.</text>
</comment>
<dbReference type="SMART" id="SM00248">
    <property type="entry name" value="ANK"/>
    <property type="match status" value="4"/>
</dbReference>
<dbReference type="PANTHER" id="PTHR24126:SF14">
    <property type="entry name" value="ANK_REP_REGION DOMAIN-CONTAINING PROTEIN"/>
    <property type="match status" value="1"/>
</dbReference>
<dbReference type="Proteomes" id="UP001146351">
    <property type="component" value="Unassembled WGS sequence"/>
</dbReference>
<evidence type="ECO:0000313" key="6">
    <source>
        <dbReference type="Proteomes" id="UP001146351"/>
    </source>
</evidence>
<keyword evidence="6" id="KW-1185">Reference proteome</keyword>
<reference evidence="5" key="2">
    <citation type="journal article" date="2023" name="IMA Fungus">
        <title>Comparative genomic study of the Penicillium genus elucidates a diverse pangenome and 15 lateral gene transfer events.</title>
        <authorList>
            <person name="Petersen C."/>
            <person name="Sorensen T."/>
            <person name="Nielsen M.R."/>
            <person name="Sondergaard T.E."/>
            <person name="Sorensen J.L."/>
            <person name="Fitzpatrick D.A."/>
            <person name="Frisvad J.C."/>
            <person name="Nielsen K.L."/>
        </authorList>
    </citation>
    <scope>NUCLEOTIDE SEQUENCE</scope>
    <source>
        <strain evidence="5">IBT 21917</strain>
    </source>
</reference>
<sequence length="878" mass="99991">MNMAEALTIVGAVASTVQLMDFTAKLFERLNDYIRHVEEVPESVRGIRLHLPLFIEALRRTQFHIDHGHYNPTTSAALKIFIDECNTQMLLLQDILTSVTPIRGDSRILRSQKAICSLKQEKSLKKIHSSLSGYIEKLLLFQTTVISGQNMVRMKSILHELDDAAFRKTHSTSVPTDDLTINRQKTTTSRSMSQNLSKSLSRYYKNKNQYRISSFLGLSRFGLLWAFQASLDLSWGRYGFSITPSLQIRQLVKHTSPGFEVFWKCQTERLDIESARAALFELFCTGKASPTDVDPQGRTWLEVNSISDSITKTASAFVDLIKRILHFRSAHNVDMEIAFLKMLVKWDAPMNTKTSWSGFRPHLTLLKELIALDYDLSADEFSSSSMFLEFPFTEPLYGFPEAYTDMPDPFLLKLFVECAKSAYGVWGQTPLMDAILVGSTVDITRILQTRQFLQDRNVLGQTPIHLAVLRPRVLVDILELWPCFDIQDNSGKTPLDYAASYGYVESIKALLNVGLHQINAQHLEFLNMARAWRHWNVITETLAFLRAAACFSENFLQRQIDQLVTTYLHLPWQSRPEDFKILIELGTSPHMFFENGDTLLHRLWHEKQVATLFDFGYHNVDHPNLEGRTALMASISRCDCVLYDSILTRGCNVNHRDSHGLTALHMACRKLNRAGSIYSEDPSFILKCVSKNIVLIAKILHHGADPLSHDNCRCPCSPDGCSPSTKLLLPWSPQNSTGSIWVLEWLLILKKSRGEATAQRVLLELIRISEFEKAGMTHRCCQRGANTPGSIAEDEVDEILDEERHFVSQLNDTMRHAKAYEGSEVEESWLKLLSNFYKPQTECQHMKWTWATWKGGSSSLNNQPDPHPMAFNGCTWSR</sequence>
<dbReference type="InterPro" id="IPR036770">
    <property type="entry name" value="Ankyrin_rpt-contain_sf"/>
</dbReference>
<dbReference type="InterPro" id="IPR002110">
    <property type="entry name" value="Ankyrin_rpt"/>
</dbReference>
<feature type="domain" description="NACHT-NTPase and P-loop NTPases N-terminal" evidence="4">
    <location>
        <begin position="13"/>
        <end position="137"/>
    </location>
</feature>
<dbReference type="PROSITE" id="PS50088">
    <property type="entry name" value="ANK_REPEAT"/>
    <property type="match status" value="1"/>
</dbReference>
<keyword evidence="2 3" id="KW-0040">ANK repeat</keyword>
<evidence type="ECO:0000256" key="2">
    <source>
        <dbReference type="ARBA" id="ARBA00023043"/>
    </source>
</evidence>
<dbReference type="EMBL" id="JAPQKO010000003">
    <property type="protein sequence ID" value="KAJ5172264.1"/>
    <property type="molecule type" value="Genomic_DNA"/>
</dbReference>
<accession>A0A9W9IAM0</accession>
<evidence type="ECO:0000256" key="3">
    <source>
        <dbReference type="PROSITE-ProRule" id="PRU00023"/>
    </source>
</evidence>
<evidence type="ECO:0000256" key="1">
    <source>
        <dbReference type="ARBA" id="ARBA00022737"/>
    </source>
</evidence>
<dbReference type="OrthoDB" id="3200163at2759"/>
<organism evidence="5 6">
    <name type="scientific">Penicillium capsulatum</name>
    <dbReference type="NCBI Taxonomy" id="69766"/>
    <lineage>
        <taxon>Eukaryota</taxon>
        <taxon>Fungi</taxon>
        <taxon>Dikarya</taxon>
        <taxon>Ascomycota</taxon>
        <taxon>Pezizomycotina</taxon>
        <taxon>Eurotiomycetes</taxon>
        <taxon>Eurotiomycetidae</taxon>
        <taxon>Eurotiales</taxon>
        <taxon>Aspergillaceae</taxon>
        <taxon>Penicillium</taxon>
    </lineage>
</organism>
<dbReference type="SUPFAM" id="SSF48403">
    <property type="entry name" value="Ankyrin repeat"/>
    <property type="match status" value="1"/>
</dbReference>
<protein>
    <recommendedName>
        <fullName evidence="4">NACHT-NTPase and P-loop NTPases N-terminal domain-containing protein</fullName>
    </recommendedName>
</protein>
<dbReference type="PANTHER" id="PTHR24126">
    <property type="entry name" value="ANKYRIN REPEAT, PH AND SEC7 DOMAIN CONTAINING PROTEIN SECG-RELATED"/>
    <property type="match status" value="1"/>
</dbReference>
<evidence type="ECO:0000259" key="4">
    <source>
        <dbReference type="Pfam" id="PF17107"/>
    </source>
</evidence>
<dbReference type="PROSITE" id="PS50297">
    <property type="entry name" value="ANK_REP_REGION"/>
    <property type="match status" value="1"/>
</dbReference>
<dbReference type="Pfam" id="PF00023">
    <property type="entry name" value="Ank"/>
    <property type="match status" value="1"/>
</dbReference>
<keyword evidence="1" id="KW-0677">Repeat</keyword>